<dbReference type="FunFam" id="3.30.70.270:FF:000026">
    <property type="entry name" value="Transposon Ty3-G Gag-Pol polyprotein"/>
    <property type="match status" value="1"/>
</dbReference>
<dbReference type="InterPro" id="IPR041373">
    <property type="entry name" value="RT_RNaseH"/>
</dbReference>
<dbReference type="SMART" id="SM00343">
    <property type="entry name" value="ZnF_C2HC"/>
    <property type="match status" value="1"/>
</dbReference>
<feature type="compositionally biased region" description="Low complexity" evidence="8">
    <location>
        <begin position="172"/>
        <end position="188"/>
    </location>
</feature>
<dbReference type="InterPro" id="IPR050951">
    <property type="entry name" value="Retrovirus_Pol_polyprotein"/>
</dbReference>
<dbReference type="SUPFAM" id="SSF57756">
    <property type="entry name" value="Retrovirus zinc finger-like domains"/>
    <property type="match status" value="1"/>
</dbReference>
<dbReference type="AlphaFoldDB" id="A0A9Q1BH13"/>
<keyword evidence="5" id="KW-0378">Hydrolase</keyword>
<protein>
    <recommendedName>
        <fullName evidence="13">CCHC-type domain-containing protein</fullName>
    </recommendedName>
</protein>
<evidence type="ECO:0000256" key="5">
    <source>
        <dbReference type="ARBA" id="ARBA00022801"/>
    </source>
</evidence>
<dbReference type="PROSITE" id="PS50158">
    <property type="entry name" value="ZF_CCHC"/>
    <property type="match status" value="1"/>
</dbReference>
<reference evidence="11" key="1">
    <citation type="submission" date="2021-10" db="EMBL/GenBank/DDBJ databases">
        <title>Tropical sea cucumber genome reveals ecological adaptation and Cuvierian tubules defense mechanism.</title>
        <authorList>
            <person name="Chen T."/>
        </authorList>
    </citation>
    <scope>NUCLEOTIDE SEQUENCE</scope>
    <source>
        <strain evidence="11">Nanhai2018</strain>
        <tissue evidence="11">Muscle</tissue>
    </source>
</reference>
<keyword evidence="4" id="KW-0255">Endonuclease</keyword>
<dbReference type="Gene3D" id="1.10.4020.10">
    <property type="entry name" value="DNA breaking-rejoining enzymes"/>
    <property type="match status" value="1"/>
</dbReference>
<dbReference type="GO" id="GO:0008270">
    <property type="term" value="F:zinc ion binding"/>
    <property type="evidence" value="ECO:0007669"/>
    <property type="project" value="UniProtKB-KW"/>
</dbReference>
<evidence type="ECO:0000313" key="12">
    <source>
        <dbReference type="Proteomes" id="UP001152320"/>
    </source>
</evidence>
<dbReference type="InterPro" id="IPR001878">
    <property type="entry name" value="Znf_CCHC"/>
</dbReference>
<evidence type="ECO:0000256" key="6">
    <source>
        <dbReference type="ARBA" id="ARBA00022918"/>
    </source>
</evidence>
<dbReference type="InterPro" id="IPR043128">
    <property type="entry name" value="Rev_trsase/Diguanyl_cyclase"/>
</dbReference>
<evidence type="ECO:0000259" key="9">
    <source>
        <dbReference type="PROSITE" id="PS50158"/>
    </source>
</evidence>
<dbReference type="FunFam" id="3.10.20.370:FF:000001">
    <property type="entry name" value="Retrovirus-related Pol polyprotein from transposon 17.6-like protein"/>
    <property type="match status" value="1"/>
</dbReference>
<dbReference type="PANTHER" id="PTHR37984:SF5">
    <property type="entry name" value="PROTEIN NYNRIN-LIKE"/>
    <property type="match status" value="1"/>
</dbReference>
<gene>
    <name evidence="11" type="ORF">HOLleu_34017</name>
</gene>
<dbReference type="Pfam" id="PF02023">
    <property type="entry name" value="SCAN"/>
    <property type="match status" value="1"/>
</dbReference>
<keyword evidence="3" id="KW-0540">Nuclease</keyword>
<sequence length="791" mass="89272">MFQEDRDSMDAFLLRFENYATVHGWDRDKEWAVNLSNLLTGKGLEAYSALSAEEMKNYDVLKTAILKRYRLTEDGFRSKFRAAKPENGETPGQFIFRLSTYATRWIELSETKKTYEELLNLIVKEQFLRSVHKDLSLFLKERYPKDLKAMASMAEKYLEAHGRWPNRPRSAPNQTSNNSSNNTKPQNTGQGHARPLKRTCFVCGKEGHLARNCRNRVRSTTAACVSEERNSNQGESSLDSEIPVNVTNHQSQTLSNEMVGSNPSETACMVHVIKGDCHIESALKEGEVTLQCGHKLPLLSAACSESKRCLLPVTPGFVGLEKVQVLRDTGCSGVVVRSNLVKDEQLTGETRTCVLIDNTVRRFPLAKISISTPYFTGQVKAMCMTNPVYDLVLGNIPEIAAADDKVVQSKFNAKNDKGIQTEVIHTRSFSTSTTEIVGTVETRGQLGKSKAFKPLRVSSGSQVLSVDDLKEAQNMDPTLRKCREMVGKGQETKNQKKKRTRVTFSRIMRALLHGMSNVNNYIDDILIHTGTWGEHLTILKELLKRLRKVNLTARPKKCFVGYEEIEFLGHIVGHGSIRPKQEKTEAIRKAERPKTKKQLRSFLGLVGFYRRYIPNFAMIACPLTDLTKKGEPNNINWSESQELAFHTLKEKITNPPILHLPDITRQFTLRTDASEDGIGAVLLQEQDGVNFPVAFASKKLNKCQKRYAAMERECLAVIWGIQKFSPYLYGREFVLETDHQPLSCINKTKVTNGRILRWALALQPYRFRVVTIKGSDNVGADYMSRSECSTV</sequence>
<comment type="caution">
    <text evidence="11">The sequence shown here is derived from an EMBL/GenBank/DDBJ whole genome shotgun (WGS) entry which is preliminary data.</text>
</comment>
<dbReference type="GO" id="GO:0003964">
    <property type="term" value="F:RNA-directed DNA polymerase activity"/>
    <property type="evidence" value="ECO:0007669"/>
    <property type="project" value="UniProtKB-KW"/>
</dbReference>
<dbReference type="OrthoDB" id="9950135at2759"/>
<keyword evidence="12" id="KW-1185">Reference proteome</keyword>
<feature type="region of interest" description="Disordered" evidence="8">
    <location>
        <begin position="163"/>
        <end position="193"/>
    </location>
</feature>
<dbReference type="Pfam" id="PF00078">
    <property type="entry name" value="RVT_1"/>
    <property type="match status" value="1"/>
</dbReference>
<dbReference type="CDD" id="cd09274">
    <property type="entry name" value="RNase_HI_RT_Ty3"/>
    <property type="match status" value="1"/>
</dbReference>
<evidence type="ECO:0000256" key="8">
    <source>
        <dbReference type="SAM" id="MobiDB-lite"/>
    </source>
</evidence>
<dbReference type="Gene3D" id="3.10.20.370">
    <property type="match status" value="1"/>
</dbReference>
<evidence type="ECO:0008006" key="13">
    <source>
        <dbReference type="Google" id="ProtNLM"/>
    </source>
</evidence>
<dbReference type="Pfam" id="PF00098">
    <property type="entry name" value="zf-CCHC"/>
    <property type="match status" value="1"/>
</dbReference>
<evidence type="ECO:0000256" key="7">
    <source>
        <dbReference type="PROSITE-ProRule" id="PRU00047"/>
    </source>
</evidence>
<dbReference type="PROSITE" id="PS50804">
    <property type="entry name" value="SCAN_BOX"/>
    <property type="match status" value="1"/>
</dbReference>
<keyword evidence="7" id="KW-0862">Zinc</keyword>
<proteinExistence type="predicted"/>
<dbReference type="InterPro" id="IPR043502">
    <property type="entry name" value="DNA/RNA_pol_sf"/>
</dbReference>
<dbReference type="EMBL" id="JAIZAY010000017">
    <property type="protein sequence ID" value="KAJ8026225.1"/>
    <property type="molecule type" value="Genomic_DNA"/>
</dbReference>
<keyword evidence="6" id="KW-0695">RNA-directed DNA polymerase</keyword>
<accession>A0A9Q1BH13</accession>
<dbReference type="Gene3D" id="3.30.70.270">
    <property type="match status" value="2"/>
</dbReference>
<organism evidence="11 12">
    <name type="scientific">Holothuria leucospilota</name>
    <name type="common">Black long sea cucumber</name>
    <name type="synonym">Mertensiothuria leucospilota</name>
    <dbReference type="NCBI Taxonomy" id="206669"/>
    <lineage>
        <taxon>Eukaryota</taxon>
        <taxon>Metazoa</taxon>
        <taxon>Echinodermata</taxon>
        <taxon>Eleutherozoa</taxon>
        <taxon>Echinozoa</taxon>
        <taxon>Holothuroidea</taxon>
        <taxon>Aspidochirotacea</taxon>
        <taxon>Aspidochirotida</taxon>
        <taxon>Holothuriidae</taxon>
        <taxon>Holothuria</taxon>
    </lineage>
</organism>
<dbReference type="Proteomes" id="UP001152320">
    <property type="component" value="Chromosome 17"/>
</dbReference>
<keyword evidence="2" id="KW-0548">Nucleotidyltransferase</keyword>
<keyword evidence="1" id="KW-0808">Transferase</keyword>
<name>A0A9Q1BH13_HOLLE</name>
<dbReference type="SUPFAM" id="SSF56672">
    <property type="entry name" value="DNA/RNA polymerases"/>
    <property type="match status" value="1"/>
</dbReference>
<evidence type="ECO:0000256" key="3">
    <source>
        <dbReference type="ARBA" id="ARBA00022722"/>
    </source>
</evidence>
<dbReference type="GO" id="GO:0004519">
    <property type="term" value="F:endonuclease activity"/>
    <property type="evidence" value="ECO:0007669"/>
    <property type="project" value="UniProtKB-KW"/>
</dbReference>
<dbReference type="Pfam" id="PF17917">
    <property type="entry name" value="RT_RNaseH"/>
    <property type="match status" value="1"/>
</dbReference>
<feature type="domain" description="SCAN box" evidence="10">
    <location>
        <begin position="77"/>
        <end position="155"/>
    </location>
</feature>
<dbReference type="PANTHER" id="PTHR37984">
    <property type="entry name" value="PROTEIN CBG26694"/>
    <property type="match status" value="1"/>
</dbReference>
<evidence type="ECO:0000256" key="2">
    <source>
        <dbReference type="ARBA" id="ARBA00022695"/>
    </source>
</evidence>
<evidence type="ECO:0000313" key="11">
    <source>
        <dbReference type="EMBL" id="KAJ8026225.1"/>
    </source>
</evidence>
<evidence type="ECO:0000256" key="1">
    <source>
        <dbReference type="ARBA" id="ARBA00022679"/>
    </source>
</evidence>
<dbReference type="GO" id="GO:0003676">
    <property type="term" value="F:nucleic acid binding"/>
    <property type="evidence" value="ECO:0007669"/>
    <property type="project" value="InterPro"/>
</dbReference>
<dbReference type="InterPro" id="IPR038269">
    <property type="entry name" value="SCAN_sf"/>
</dbReference>
<evidence type="ECO:0000259" key="10">
    <source>
        <dbReference type="PROSITE" id="PS50804"/>
    </source>
</evidence>
<dbReference type="InterPro" id="IPR036875">
    <property type="entry name" value="Znf_CCHC_sf"/>
</dbReference>
<dbReference type="Gene3D" id="4.10.60.10">
    <property type="entry name" value="Zinc finger, CCHC-type"/>
    <property type="match status" value="1"/>
</dbReference>
<dbReference type="InterPro" id="IPR003309">
    <property type="entry name" value="SCAN_dom"/>
</dbReference>
<dbReference type="SUPFAM" id="SSF47353">
    <property type="entry name" value="Retrovirus capsid dimerization domain-like"/>
    <property type="match status" value="1"/>
</dbReference>
<dbReference type="GO" id="GO:0016787">
    <property type="term" value="F:hydrolase activity"/>
    <property type="evidence" value="ECO:0007669"/>
    <property type="project" value="UniProtKB-KW"/>
</dbReference>
<keyword evidence="7" id="KW-0479">Metal-binding</keyword>
<dbReference type="FunFam" id="3.30.70.270:FF:000003">
    <property type="entry name" value="Transposon Ty3-G Gag-Pol polyprotein"/>
    <property type="match status" value="1"/>
</dbReference>
<dbReference type="InterPro" id="IPR000477">
    <property type="entry name" value="RT_dom"/>
</dbReference>
<dbReference type="CDD" id="cd01647">
    <property type="entry name" value="RT_LTR"/>
    <property type="match status" value="1"/>
</dbReference>
<feature type="domain" description="CCHC-type" evidence="9">
    <location>
        <begin position="200"/>
        <end position="215"/>
    </location>
</feature>
<evidence type="ECO:0000256" key="4">
    <source>
        <dbReference type="ARBA" id="ARBA00022759"/>
    </source>
</evidence>
<keyword evidence="7" id="KW-0863">Zinc-finger</keyword>